<sequence>MRRSVVQLVAVALLAGGAALILVGGAAIRSRPPVPADVAAVSDPADADGSASKRLSSERPAFKGRERQSAADAVGEETDRAAAADTGLPDDAVGPVGTKTGAAGGPPAAAQSPERRQHMILFQPVATAAGTIEVKGYRIAFEGIEPIGPDETCDAQGRSWPCGARARAAFRAWLRGRSVTCEVPPQPGSETIVAPCRMGTEDIAEWLVENGWARPAADGPYVALGETAAQAGKGVFGAAPAMTAPAEAPAGSQLPAPPAPGAIMAAPGAEPPPEIIVPPTTGPVDVFPTPPAPPPAPAQ</sequence>
<gene>
    <name evidence="2" type="ORF">C7I84_24040</name>
</gene>
<dbReference type="SUPFAM" id="SSF50199">
    <property type="entry name" value="Staphylococcal nuclease"/>
    <property type="match status" value="1"/>
</dbReference>
<dbReference type="Gene3D" id="2.40.50.90">
    <property type="match status" value="1"/>
</dbReference>
<feature type="region of interest" description="Disordered" evidence="1">
    <location>
        <begin position="246"/>
        <end position="299"/>
    </location>
</feature>
<accession>A0A2P7RXE5</accession>
<comment type="caution">
    <text evidence="2">The sequence shown here is derived from an EMBL/GenBank/DDBJ whole genome shotgun (WGS) entry which is preliminary data.</text>
</comment>
<evidence type="ECO:0000256" key="1">
    <source>
        <dbReference type="SAM" id="MobiDB-lite"/>
    </source>
</evidence>
<dbReference type="EMBL" id="PXYK01000029">
    <property type="protein sequence ID" value="PSJ54876.1"/>
    <property type="molecule type" value="Genomic_DNA"/>
</dbReference>
<dbReference type="RefSeq" id="WP_106774753.1">
    <property type="nucleotide sequence ID" value="NZ_PXYK01000029.1"/>
</dbReference>
<proteinExistence type="predicted"/>
<protein>
    <recommendedName>
        <fullName evidence="4">Thermonuclease family protein</fullName>
    </recommendedName>
</protein>
<organism evidence="2 3">
    <name type="scientific">Kumtagia ephedrae</name>
    <dbReference type="NCBI Taxonomy" id="2116701"/>
    <lineage>
        <taxon>Bacteria</taxon>
        <taxon>Pseudomonadati</taxon>
        <taxon>Pseudomonadota</taxon>
        <taxon>Alphaproteobacteria</taxon>
        <taxon>Hyphomicrobiales</taxon>
        <taxon>Phyllobacteriaceae</taxon>
        <taxon>Kumtagia</taxon>
    </lineage>
</organism>
<name>A0A2P7RXE5_9HYPH</name>
<feature type="compositionally biased region" description="Low complexity" evidence="1">
    <location>
        <begin position="92"/>
        <end position="110"/>
    </location>
</feature>
<evidence type="ECO:0008006" key="4">
    <source>
        <dbReference type="Google" id="ProtNLM"/>
    </source>
</evidence>
<feature type="compositionally biased region" description="Low complexity" evidence="1">
    <location>
        <begin position="39"/>
        <end position="52"/>
    </location>
</feature>
<feature type="compositionally biased region" description="Pro residues" evidence="1">
    <location>
        <begin position="288"/>
        <end position="299"/>
    </location>
</feature>
<evidence type="ECO:0000313" key="3">
    <source>
        <dbReference type="Proteomes" id="UP000241229"/>
    </source>
</evidence>
<keyword evidence="3" id="KW-1185">Reference proteome</keyword>
<dbReference type="InterPro" id="IPR035437">
    <property type="entry name" value="SNase_OB-fold_sf"/>
</dbReference>
<feature type="compositionally biased region" description="Basic and acidic residues" evidence="1">
    <location>
        <begin position="55"/>
        <end position="69"/>
    </location>
</feature>
<feature type="region of interest" description="Disordered" evidence="1">
    <location>
        <begin position="39"/>
        <end position="113"/>
    </location>
</feature>
<dbReference type="OrthoDB" id="9810674at2"/>
<evidence type="ECO:0000313" key="2">
    <source>
        <dbReference type="EMBL" id="PSJ54876.1"/>
    </source>
</evidence>
<dbReference type="AlphaFoldDB" id="A0A2P7RXE5"/>
<reference evidence="2 3" key="1">
    <citation type="submission" date="2018-03" db="EMBL/GenBank/DDBJ databases">
        <title>The draft genome of Mesorhizobium sp. 6GN-30.</title>
        <authorList>
            <person name="Liu L."/>
            <person name="Li L."/>
            <person name="Wang T."/>
            <person name="Zhang X."/>
            <person name="Liang L."/>
        </authorList>
    </citation>
    <scope>NUCLEOTIDE SEQUENCE [LARGE SCALE GENOMIC DNA]</scope>
    <source>
        <strain evidence="2 3">6GN30</strain>
    </source>
</reference>
<dbReference type="Proteomes" id="UP000241229">
    <property type="component" value="Unassembled WGS sequence"/>
</dbReference>